<protein>
    <recommendedName>
        <fullName evidence="2">DUF7703 domain-containing protein</fullName>
    </recommendedName>
</protein>
<feature type="transmembrane region" description="Helical" evidence="1">
    <location>
        <begin position="12"/>
        <end position="32"/>
    </location>
</feature>
<keyword evidence="1" id="KW-0812">Transmembrane</keyword>
<dbReference type="EMBL" id="ML977357">
    <property type="protein sequence ID" value="KAF2107054.1"/>
    <property type="molecule type" value="Genomic_DNA"/>
</dbReference>
<feature type="transmembrane region" description="Helical" evidence="1">
    <location>
        <begin position="83"/>
        <end position="102"/>
    </location>
</feature>
<dbReference type="PANTHER" id="PTHR37013:SF4">
    <property type="entry name" value="INTEGRAL MEMBRANE PROTEIN"/>
    <property type="match status" value="1"/>
</dbReference>
<dbReference type="OrthoDB" id="405906at2759"/>
<feature type="domain" description="DUF7703" evidence="2">
    <location>
        <begin position="11"/>
        <end position="256"/>
    </location>
</feature>
<evidence type="ECO:0000313" key="3">
    <source>
        <dbReference type="EMBL" id="KAF2107054.1"/>
    </source>
</evidence>
<feature type="non-terminal residue" evidence="3">
    <location>
        <position position="256"/>
    </location>
</feature>
<proteinExistence type="predicted"/>
<dbReference type="Proteomes" id="UP000799770">
    <property type="component" value="Unassembled WGS sequence"/>
</dbReference>
<accession>A0A6A5YJZ2</accession>
<evidence type="ECO:0000259" key="2">
    <source>
        <dbReference type="Pfam" id="PF24802"/>
    </source>
</evidence>
<feature type="transmembrane region" description="Helical" evidence="1">
    <location>
        <begin position="156"/>
        <end position="174"/>
    </location>
</feature>
<keyword evidence="4" id="KW-1185">Reference proteome</keyword>
<dbReference type="InterPro" id="IPR056120">
    <property type="entry name" value="DUF7703"/>
</dbReference>
<feature type="non-terminal residue" evidence="3">
    <location>
        <position position="1"/>
    </location>
</feature>
<dbReference type="Pfam" id="PF24802">
    <property type="entry name" value="DUF7703"/>
    <property type="match status" value="1"/>
</dbReference>
<feature type="transmembrane region" description="Helical" evidence="1">
    <location>
        <begin position="114"/>
        <end position="136"/>
    </location>
</feature>
<feature type="transmembrane region" description="Helical" evidence="1">
    <location>
        <begin position="203"/>
        <end position="224"/>
    </location>
</feature>
<dbReference type="AlphaFoldDB" id="A0A6A5YJZ2"/>
<reference evidence="3" key="1">
    <citation type="journal article" date="2020" name="Stud. Mycol.">
        <title>101 Dothideomycetes genomes: a test case for predicting lifestyles and emergence of pathogens.</title>
        <authorList>
            <person name="Haridas S."/>
            <person name="Albert R."/>
            <person name="Binder M."/>
            <person name="Bloem J."/>
            <person name="Labutti K."/>
            <person name="Salamov A."/>
            <person name="Andreopoulos B."/>
            <person name="Baker S."/>
            <person name="Barry K."/>
            <person name="Bills G."/>
            <person name="Bluhm B."/>
            <person name="Cannon C."/>
            <person name="Castanera R."/>
            <person name="Culley D."/>
            <person name="Daum C."/>
            <person name="Ezra D."/>
            <person name="Gonzalez J."/>
            <person name="Henrissat B."/>
            <person name="Kuo A."/>
            <person name="Liang C."/>
            <person name="Lipzen A."/>
            <person name="Lutzoni F."/>
            <person name="Magnuson J."/>
            <person name="Mondo S."/>
            <person name="Nolan M."/>
            <person name="Ohm R."/>
            <person name="Pangilinan J."/>
            <person name="Park H.-J."/>
            <person name="Ramirez L."/>
            <person name="Alfaro M."/>
            <person name="Sun H."/>
            <person name="Tritt A."/>
            <person name="Yoshinaga Y."/>
            <person name="Zwiers L.-H."/>
            <person name="Turgeon B."/>
            <person name="Goodwin S."/>
            <person name="Spatafora J."/>
            <person name="Crous P."/>
            <person name="Grigoriev I."/>
        </authorList>
    </citation>
    <scope>NUCLEOTIDE SEQUENCE</scope>
    <source>
        <strain evidence="3">CBS 627.86</strain>
    </source>
</reference>
<organism evidence="3 4">
    <name type="scientific">Lophiotrema nucula</name>
    <dbReference type="NCBI Taxonomy" id="690887"/>
    <lineage>
        <taxon>Eukaryota</taxon>
        <taxon>Fungi</taxon>
        <taxon>Dikarya</taxon>
        <taxon>Ascomycota</taxon>
        <taxon>Pezizomycotina</taxon>
        <taxon>Dothideomycetes</taxon>
        <taxon>Pleosporomycetidae</taxon>
        <taxon>Pleosporales</taxon>
        <taxon>Lophiotremataceae</taxon>
        <taxon>Lophiotrema</taxon>
    </lineage>
</organism>
<sequence length="256" mass="29218">GMGTSYQLPYTNSLVIVSFLSIAWYNVLELTLLIQTFFKRHSGLYYYSLLVANWGIFFHGLETLLKFFKLNDHLPGHKIANTVVGWSGWVMMVTGQSIVLWSRLHLVQAPWSRTILGIIVTNAVVLHTTTGVLTFLTNISHHPEQYQVSYSIIERIQVTIFFLQEVVLSSMYIWRTIVILRSEGPIFNTGTDRHVRGTKGRKVLFYTIAMGTVIIALDVTLIALEFSGLYDIQTSYKDAVYSIKLKMEFSILNQLI</sequence>
<dbReference type="PANTHER" id="PTHR37013">
    <property type="entry name" value="INTEGRAL MEMBRANE PROTEIN (AFU_ORTHOLOGUE AFUA_1G05950)-RELATED"/>
    <property type="match status" value="1"/>
</dbReference>
<name>A0A6A5YJZ2_9PLEO</name>
<evidence type="ECO:0000313" key="4">
    <source>
        <dbReference type="Proteomes" id="UP000799770"/>
    </source>
</evidence>
<evidence type="ECO:0000256" key="1">
    <source>
        <dbReference type="SAM" id="Phobius"/>
    </source>
</evidence>
<feature type="transmembrane region" description="Helical" evidence="1">
    <location>
        <begin position="44"/>
        <end position="61"/>
    </location>
</feature>
<gene>
    <name evidence="3" type="ORF">BDV96DRAFT_462317</name>
</gene>
<keyword evidence="1" id="KW-0472">Membrane</keyword>
<keyword evidence="1" id="KW-1133">Transmembrane helix</keyword>